<dbReference type="InterPro" id="IPR019734">
    <property type="entry name" value="TPR_rpt"/>
</dbReference>
<dbReference type="PANTHER" id="PTHR24421">
    <property type="entry name" value="NITRATE/NITRITE SENSOR PROTEIN NARX-RELATED"/>
    <property type="match status" value="1"/>
</dbReference>
<dbReference type="PANTHER" id="PTHR24421:SF10">
    <property type="entry name" value="NITRATE_NITRITE SENSOR PROTEIN NARQ"/>
    <property type="match status" value="1"/>
</dbReference>
<evidence type="ECO:0000313" key="23">
    <source>
        <dbReference type="Proteomes" id="UP001549146"/>
    </source>
</evidence>
<keyword evidence="10" id="KW-0479">Metal-binding</keyword>
<dbReference type="RefSeq" id="WP_354508159.1">
    <property type="nucleotide sequence ID" value="NZ_JBEPMO010000005.1"/>
</dbReference>
<dbReference type="InterPro" id="IPR011712">
    <property type="entry name" value="Sig_transdc_His_kin_sub3_dim/P"/>
</dbReference>
<evidence type="ECO:0000256" key="11">
    <source>
        <dbReference type="ARBA" id="ARBA00022741"/>
    </source>
</evidence>
<dbReference type="Pfam" id="PF13374">
    <property type="entry name" value="TPR_10"/>
    <property type="match status" value="1"/>
</dbReference>
<keyword evidence="12 22" id="KW-0418">Kinase</keyword>
<evidence type="ECO:0000256" key="8">
    <source>
        <dbReference type="ARBA" id="ARBA00022553"/>
    </source>
</evidence>
<evidence type="ECO:0000259" key="21">
    <source>
        <dbReference type="PROSITE" id="PS50109"/>
    </source>
</evidence>
<dbReference type="InterPro" id="IPR050482">
    <property type="entry name" value="Sensor_HK_TwoCompSys"/>
</dbReference>
<dbReference type="Pfam" id="PF13424">
    <property type="entry name" value="TPR_12"/>
    <property type="match status" value="1"/>
</dbReference>
<dbReference type="GO" id="GO:0016301">
    <property type="term" value="F:kinase activity"/>
    <property type="evidence" value="ECO:0007669"/>
    <property type="project" value="UniProtKB-KW"/>
</dbReference>
<evidence type="ECO:0000256" key="12">
    <source>
        <dbReference type="ARBA" id="ARBA00022777"/>
    </source>
</evidence>
<comment type="subcellular location">
    <subcellularLocation>
        <location evidence="3">Cytoplasm</location>
    </subcellularLocation>
</comment>
<dbReference type="EC" id="2.7.13.3" evidence="4"/>
<evidence type="ECO:0000256" key="14">
    <source>
        <dbReference type="ARBA" id="ARBA00023004"/>
    </source>
</evidence>
<comment type="cofactor">
    <cofactor evidence="2">
        <name>[4Fe-4S] cluster</name>
        <dbReference type="ChEBI" id="CHEBI:49883"/>
    </cofactor>
</comment>
<dbReference type="EMBL" id="JBEPMO010000005">
    <property type="protein sequence ID" value="MET3731674.1"/>
    <property type="molecule type" value="Genomic_DNA"/>
</dbReference>
<name>A0ABV2LSX8_9FLAO</name>
<evidence type="ECO:0000256" key="2">
    <source>
        <dbReference type="ARBA" id="ARBA00001966"/>
    </source>
</evidence>
<keyword evidence="7" id="KW-0963">Cytoplasm</keyword>
<reference evidence="22 23" key="1">
    <citation type="submission" date="2024-06" db="EMBL/GenBank/DDBJ databases">
        <title>Genomic Encyclopedia of Type Strains, Phase IV (KMG-IV): sequencing the most valuable type-strain genomes for metagenomic binning, comparative biology and taxonomic classification.</title>
        <authorList>
            <person name="Goeker M."/>
        </authorList>
    </citation>
    <scope>NUCLEOTIDE SEQUENCE [LARGE SCALE GENOMIC DNA]</scope>
    <source>
        <strain evidence="22 23">DSM 29388</strain>
    </source>
</reference>
<accession>A0ABV2LSX8</accession>
<sequence>MKILIEKEKNVEKKTDHFYELGDLFEESNSDSALHYYTVARDFAKKNKFGLGEARYASYVIMILNKQGEFKEALRLAEESAEKYKKLNSPKNLSIAYLNIGNQWQYLSDFMAASDYYLKAKNIADSLQDKITQRTVNNNLGSVFTEMRQYEKAKEYSIQALKLSKENKDPWTSLSPLYNLAINAKYHKKYDEAIDYINQFEKIAKELGSEYDIVDGYLAKGNFLGKTKLSEGISYLNKALQKSKELNFPESEMYGYLYLAEIYIEHKKYKNAIENIELGIPIAERLETKYELADFHKKASETYEKLGDFERALTHNRQYEKLHSEIQLDENKKQLIAFEAKYQFKQKEAEIRTLNAEKQAQTLKIRQKNFLNFALAAILLAAGIIGFLVYKNYKNRQKLQTQRIHELETEKQLSATRALLQGQEDERSRMAKELHDGLGGLLSGVKLNLNNMHKKLIITEEDGAAFEKSVHLLDESISELRRVAHNLMPESILKFGLNGAIGEFLQSIQNENLKIIYQSYHIENGLGKQLDISVYRIIQELVNNSIKHSDASEILVQVRKDENLVIIEVEDNGKGFDPQSIEKETGMGLTGIRSRVDYWKGKLEIDSENSGTAVHIEIPV</sequence>
<keyword evidence="15" id="KW-0902">Two-component regulatory system</keyword>
<evidence type="ECO:0000256" key="13">
    <source>
        <dbReference type="ARBA" id="ARBA00022840"/>
    </source>
</evidence>
<keyword evidence="20" id="KW-0812">Transmembrane</keyword>
<keyword evidence="8" id="KW-0597">Phosphoprotein</keyword>
<evidence type="ECO:0000256" key="7">
    <source>
        <dbReference type="ARBA" id="ARBA00022490"/>
    </source>
</evidence>
<dbReference type="Pfam" id="PF02518">
    <property type="entry name" value="HATPase_c"/>
    <property type="match status" value="1"/>
</dbReference>
<evidence type="ECO:0000256" key="19">
    <source>
        <dbReference type="PROSITE-ProRule" id="PRU00339"/>
    </source>
</evidence>
<dbReference type="Pfam" id="PF07730">
    <property type="entry name" value="HisKA_3"/>
    <property type="match status" value="1"/>
</dbReference>
<evidence type="ECO:0000256" key="6">
    <source>
        <dbReference type="ARBA" id="ARBA00022485"/>
    </source>
</evidence>
<comment type="function">
    <text evidence="17">Member of the two-component regulatory system NreB/NreC involved in the control of dissimilatory nitrate/nitrite reduction in response to oxygen. NreB functions as a direct oxygen sensor histidine kinase which is autophosphorylated, in the absence of oxygen, probably at the conserved histidine residue, and transfers its phosphate group probably to a conserved aspartate residue of NreC. NreB/NreC activates the expression of the nitrate (narGHJI) and nitrite (nir) reductase operons, as well as the putative nitrate transporter gene narT.</text>
</comment>
<dbReference type="CDD" id="cd16917">
    <property type="entry name" value="HATPase_UhpB-NarQ-NarX-like"/>
    <property type="match status" value="1"/>
</dbReference>
<dbReference type="PROSITE" id="PS50109">
    <property type="entry name" value="HIS_KIN"/>
    <property type="match status" value="1"/>
</dbReference>
<dbReference type="Gene3D" id="1.20.5.1930">
    <property type="match status" value="1"/>
</dbReference>
<evidence type="ECO:0000313" key="22">
    <source>
        <dbReference type="EMBL" id="MET3731674.1"/>
    </source>
</evidence>
<dbReference type="SMART" id="SM00028">
    <property type="entry name" value="TPR"/>
    <property type="match status" value="5"/>
</dbReference>
<feature type="transmembrane region" description="Helical" evidence="20">
    <location>
        <begin position="370"/>
        <end position="390"/>
    </location>
</feature>
<dbReference type="SUPFAM" id="SSF55874">
    <property type="entry name" value="ATPase domain of HSP90 chaperone/DNA topoisomerase II/histidine kinase"/>
    <property type="match status" value="1"/>
</dbReference>
<feature type="domain" description="Histidine kinase" evidence="21">
    <location>
        <begin position="429"/>
        <end position="620"/>
    </location>
</feature>
<dbReference type="InterPro" id="IPR005467">
    <property type="entry name" value="His_kinase_dom"/>
</dbReference>
<keyword evidence="14" id="KW-0408">Iron</keyword>
<dbReference type="InterPro" id="IPR036890">
    <property type="entry name" value="HATPase_C_sf"/>
</dbReference>
<evidence type="ECO:0000256" key="15">
    <source>
        <dbReference type="ARBA" id="ARBA00023012"/>
    </source>
</evidence>
<keyword evidence="20" id="KW-1133">Transmembrane helix</keyword>
<evidence type="ECO:0000256" key="10">
    <source>
        <dbReference type="ARBA" id="ARBA00022723"/>
    </source>
</evidence>
<evidence type="ECO:0000256" key="16">
    <source>
        <dbReference type="ARBA" id="ARBA00023014"/>
    </source>
</evidence>
<dbReference type="InterPro" id="IPR003594">
    <property type="entry name" value="HATPase_dom"/>
</dbReference>
<keyword evidence="13" id="KW-0067">ATP-binding</keyword>
<evidence type="ECO:0000256" key="20">
    <source>
        <dbReference type="SAM" id="Phobius"/>
    </source>
</evidence>
<keyword evidence="19" id="KW-0802">TPR repeat</keyword>
<keyword evidence="11" id="KW-0547">Nucleotide-binding</keyword>
<gene>
    <name evidence="22" type="ORF">ABID46_001248</name>
</gene>
<comment type="catalytic activity">
    <reaction evidence="1">
        <text>ATP + protein L-histidine = ADP + protein N-phospho-L-histidine.</text>
        <dbReference type="EC" id="2.7.13.3"/>
    </reaction>
</comment>
<organism evidence="22 23">
    <name type="scientific">Moheibacter stercoris</name>
    <dbReference type="NCBI Taxonomy" id="1628251"/>
    <lineage>
        <taxon>Bacteria</taxon>
        <taxon>Pseudomonadati</taxon>
        <taxon>Bacteroidota</taxon>
        <taxon>Flavobacteriia</taxon>
        <taxon>Flavobacteriales</taxon>
        <taxon>Weeksellaceae</taxon>
        <taxon>Moheibacter</taxon>
    </lineage>
</organism>
<dbReference type="InterPro" id="IPR011990">
    <property type="entry name" value="TPR-like_helical_dom_sf"/>
</dbReference>
<protein>
    <recommendedName>
        <fullName evidence="5">Oxygen sensor histidine kinase NreB</fullName>
        <ecNumber evidence="4">2.7.13.3</ecNumber>
    </recommendedName>
    <alternativeName>
        <fullName evidence="18">Nitrogen regulation protein B</fullName>
    </alternativeName>
</protein>
<keyword evidence="16" id="KW-0411">Iron-sulfur</keyword>
<keyword evidence="6" id="KW-0004">4Fe-4S</keyword>
<dbReference type="Proteomes" id="UP001549146">
    <property type="component" value="Unassembled WGS sequence"/>
</dbReference>
<keyword evidence="23" id="KW-1185">Reference proteome</keyword>
<evidence type="ECO:0000256" key="17">
    <source>
        <dbReference type="ARBA" id="ARBA00024827"/>
    </source>
</evidence>
<dbReference type="Gene3D" id="3.30.565.10">
    <property type="entry name" value="Histidine kinase-like ATPase, C-terminal domain"/>
    <property type="match status" value="1"/>
</dbReference>
<dbReference type="PROSITE" id="PS50005">
    <property type="entry name" value="TPR"/>
    <property type="match status" value="1"/>
</dbReference>
<keyword evidence="9" id="KW-0808">Transferase</keyword>
<proteinExistence type="predicted"/>
<dbReference type="InterPro" id="IPR004358">
    <property type="entry name" value="Sig_transdc_His_kin-like_C"/>
</dbReference>
<dbReference type="Gene3D" id="1.25.40.10">
    <property type="entry name" value="Tetratricopeptide repeat domain"/>
    <property type="match status" value="2"/>
</dbReference>
<evidence type="ECO:0000256" key="4">
    <source>
        <dbReference type="ARBA" id="ARBA00012438"/>
    </source>
</evidence>
<evidence type="ECO:0000256" key="1">
    <source>
        <dbReference type="ARBA" id="ARBA00000085"/>
    </source>
</evidence>
<evidence type="ECO:0000256" key="18">
    <source>
        <dbReference type="ARBA" id="ARBA00030800"/>
    </source>
</evidence>
<evidence type="ECO:0000256" key="5">
    <source>
        <dbReference type="ARBA" id="ARBA00017322"/>
    </source>
</evidence>
<dbReference type="SUPFAM" id="SSF48452">
    <property type="entry name" value="TPR-like"/>
    <property type="match status" value="2"/>
</dbReference>
<dbReference type="SMART" id="SM00387">
    <property type="entry name" value="HATPase_c"/>
    <property type="match status" value="1"/>
</dbReference>
<feature type="repeat" description="TPR" evidence="19">
    <location>
        <begin position="134"/>
        <end position="167"/>
    </location>
</feature>
<evidence type="ECO:0000256" key="9">
    <source>
        <dbReference type="ARBA" id="ARBA00022679"/>
    </source>
</evidence>
<dbReference type="PRINTS" id="PR00344">
    <property type="entry name" value="BCTRLSENSOR"/>
</dbReference>
<evidence type="ECO:0000256" key="3">
    <source>
        <dbReference type="ARBA" id="ARBA00004496"/>
    </source>
</evidence>
<keyword evidence="20" id="KW-0472">Membrane</keyword>
<comment type="caution">
    <text evidence="22">The sequence shown here is derived from an EMBL/GenBank/DDBJ whole genome shotgun (WGS) entry which is preliminary data.</text>
</comment>